<sequence length="251" mass="26601">MPPRRASRGDLRDGSVEVAIVDAVGRLLADRSIEDVAVSDVLGEAGVSRATFYFYFESKHAVVAALFERVLGEVYAEFERHWLEVDAAAGDAAESLHVALSAVYRVFLAHGPVLRTVARAYPEQPELARAFEGVMDRLIAGAAAKIEADRGGGRRAGRPRRRRAGLHPGVDERAVLLRPLAAAGPGVVLRGGHDRVAGAGLGLGHLPAGLSGRPARPPGREASRGGRGGGHRPAWRRPRVRPGEIGPRPGA</sequence>
<feature type="compositionally biased region" description="Basic residues" evidence="3">
    <location>
        <begin position="229"/>
        <end position="240"/>
    </location>
</feature>
<dbReference type="GO" id="GO:0000976">
    <property type="term" value="F:transcription cis-regulatory region binding"/>
    <property type="evidence" value="ECO:0007669"/>
    <property type="project" value="TreeGrafter"/>
</dbReference>
<dbReference type="InterPro" id="IPR036271">
    <property type="entry name" value="Tet_transcr_reg_TetR-rel_C_sf"/>
</dbReference>
<dbReference type="InterPro" id="IPR050109">
    <property type="entry name" value="HTH-type_TetR-like_transc_reg"/>
</dbReference>
<organism evidence="5 6">
    <name type="scientific">Saccharothrix algeriensis</name>
    <dbReference type="NCBI Taxonomy" id="173560"/>
    <lineage>
        <taxon>Bacteria</taxon>
        <taxon>Bacillati</taxon>
        <taxon>Actinomycetota</taxon>
        <taxon>Actinomycetes</taxon>
        <taxon>Pseudonocardiales</taxon>
        <taxon>Pseudonocardiaceae</taxon>
        <taxon>Saccharothrix</taxon>
    </lineage>
</organism>
<feature type="domain" description="HTH tetR-type" evidence="4">
    <location>
        <begin position="14"/>
        <end position="74"/>
    </location>
</feature>
<name>A0A8T8HX33_9PSEU</name>
<reference evidence="5" key="1">
    <citation type="submission" date="2021-04" db="EMBL/GenBank/DDBJ databases">
        <title>Saccharothrix algeriensis WGS.</title>
        <authorList>
            <person name="Stuskova K."/>
            <person name="Hakalova E."/>
            <person name="Tebbal A.B."/>
            <person name="Eichmeier A."/>
        </authorList>
    </citation>
    <scope>NUCLEOTIDE SEQUENCE</scope>
    <source>
        <strain evidence="5">NRRL B-24137</strain>
    </source>
</reference>
<dbReference type="SUPFAM" id="SSF48498">
    <property type="entry name" value="Tetracyclin repressor-like, C-terminal domain"/>
    <property type="match status" value="1"/>
</dbReference>
<keyword evidence="1 2" id="KW-0238">DNA-binding</keyword>
<evidence type="ECO:0000256" key="2">
    <source>
        <dbReference type="PROSITE-ProRule" id="PRU00335"/>
    </source>
</evidence>
<evidence type="ECO:0000313" key="5">
    <source>
        <dbReference type="EMBL" id="QTR03068.1"/>
    </source>
</evidence>
<dbReference type="EMBL" id="CP072788">
    <property type="protein sequence ID" value="QTR03068.1"/>
    <property type="molecule type" value="Genomic_DNA"/>
</dbReference>
<dbReference type="InterPro" id="IPR009057">
    <property type="entry name" value="Homeodomain-like_sf"/>
</dbReference>
<dbReference type="Gene3D" id="1.10.10.60">
    <property type="entry name" value="Homeodomain-like"/>
    <property type="match status" value="1"/>
</dbReference>
<evidence type="ECO:0000256" key="1">
    <source>
        <dbReference type="ARBA" id="ARBA00023125"/>
    </source>
</evidence>
<accession>A0A8T8HX33</accession>
<dbReference type="Proteomes" id="UP000671828">
    <property type="component" value="Chromosome"/>
</dbReference>
<dbReference type="PRINTS" id="PR00455">
    <property type="entry name" value="HTHTETR"/>
</dbReference>
<protein>
    <submittedName>
        <fullName evidence="5">TetR/AcrR family transcriptional regulator</fullName>
    </submittedName>
</protein>
<dbReference type="SUPFAM" id="SSF46689">
    <property type="entry name" value="Homeodomain-like"/>
    <property type="match status" value="1"/>
</dbReference>
<proteinExistence type="predicted"/>
<gene>
    <name evidence="5" type="ORF">J7S33_29545</name>
</gene>
<dbReference type="Pfam" id="PF00440">
    <property type="entry name" value="TetR_N"/>
    <property type="match status" value="1"/>
</dbReference>
<dbReference type="PANTHER" id="PTHR30055:SF184">
    <property type="entry name" value="HTH-TYPE TRANSCRIPTIONAL REGULATOR ETHR"/>
    <property type="match status" value="1"/>
</dbReference>
<dbReference type="GO" id="GO:0003700">
    <property type="term" value="F:DNA-binding transcription factor activity"/>
    <property type="evidence" value="ECO:0007669"/>
    <property type="project" value="TreeGrafter"/>
</dbReference>
<feature type="region of interest" description="Disordered" evidence="3">
    <location>
        <begin position="207"/>
        <end position="251"/>
    </location>
</feature>
<evidence type="ECO:0000256" key="3">
    <source>
        <dbReference type="SAM" id="MobiDB-lite"/>
    </source>
</evidence>
<dbReference type="PANTHER" id="PTHR30055">
    <property type="entry name" value="HTH-TYPE TRANSCRIPTIONAL REGULATOR RUTR"/>
    <property type="match status" value="1"/>
</dbReference>
<dbReference type="InterPro" id="IPR001647">
    <property type="entry name" value="HTH_TetR"/>
</dbReference>
<evidence type="ECO:0000313" key="6">
    <source>
        <dbReference type="Proteomes" id="UP000671828"/>
    </source>
</evidence>
<evidence type="ECO:0000259" key="4">
    <source>
        <dbReference type="PROSITE" id="PS50977"/>
    </source>
</evidence>
<dbReference type="PROSITE" id="PS50977">
    <property type="entry name" value="HTH_TETR_2"/>
    <property type="match status" value="1"/>
</dbReference>
<feature type="DNA-binding region" description="H-T-H motif" evidence="2">
    <location>
        <begin position="37"/>
        <end position="56"/>
    </location>
</feature>
<dbReference type="AlphaFoldDB" id="A0A8T8HX33"/>
<dbReference type="Gene3D" id="1.10.357.10">
    <property type="entry name" value="Tetracycline Repressor, domain 2"/>
    <property type="match status" value="1"/>
</dbReference>